<dbReference type="eggNOG" id="COG3409">
    <property type="taxonomic scope" value="Bacteria"/>
</dbReference>
<dbReference type="AlphaFoldDB" id="K8WHZ3"/>
<dbReference type="STRING" id="1141662.OOA_12315"/>
<dbReference type="HOGENOM" id="CLU_786467_0_0_6"/>
<feature type="non-terminal residue" evidence="2">
    <location>
        <position position="1"/>
    </location>
</feature>
<protein>
    <recommendedName>
        <fullName evidence="1">N-acetylmuramidase domain-containing protein</fullName>
    </recommendedName>
</protein>
<evidence type="ECO:0000313" key="2">
    <source>
        <dbReference type="EMBL" id="EKT60198.1"/>
    </source>
</evidence>
<gene>
    <name evidence="2" type="ORF">OOA_12315</name>
</gene>
<feature type="domain" description="N-acetylmuramidase" evidence="1">
    <location>
        <begin position="183"/>
        <end position="352"/>
    </location>
</feature>
<dbReference type="PATRIC" id="fig|1141662.3.peg.2496"/>
<proteinExistence type="predicted"/>
<keyword evidence="3" id="KW-1185">Reference proteome</keyword>
<comment type="caution">
    <text evidence="2">The sequence shown here is derived from an EMBL/GenBank/DDBJ whole genome shotgun (WGS) entry which is preliminary data.</text>
</comment>
<evidence type="ECO:0000259" key="1">
    <source>
        <dbReference type="Pfam" id="PF11860"/>
    </source>
</evidence>
<dbReference type="eggNOG" id="COG0741">
    <property type="taxonomic scope" value="Bacteria"/>
</dbReference>
<reference evidence="2 3" key="1">
    <citation type="journal article" date="2012" name="BMC Genomics">
        <title>Comparative genomics of bacteria in the genus Providencia isolated from wild Drosophila melanogaster.</title>
        <authorList>
            <person name="Galac M.R."/>
            <person name="Lazzaro B.P."/>
        </authorList>
    </citation>
    <scope>NUCLEOTIDE SEQUENCE [LARGE SCALE GENOMIC DNA]</scope>
    <source>
        <strain evidence="2 3">DSM 19968</strain>
    </source>
</reference>
<dbReference type="EMBL" id="AKKL01000034">
    <property type="protein sequence ID" value="EKT60198.1"/>
    <property type="molecule type" value="Genomic_DNA"/>
</dbReference>
<sequence length="352" mass="40650">YVQPQVEFISSVYENIKAEITGSSVPQKGIIAHNYQRLINKIKSDKKETNSPEEYRRAFHNPMFSHIVNKTIVKHPSDWYYKKSDSVWQNFLNILSEEAPLWRSYSEEFLDSMVWMQDVTNEKIGPKVWHMHPLVFLASFLMQNYPVTPIENTLKSLEFLNFYNGDIIDDNDYLAAAEILGCEVAAIKAVAMTETGNYGSYFKFQDNDDYVPAILFEKHHFRKYTSGRFDQYADISNSKAGGYGSTSTQYAKLLKAYNLDKTAALKSASWGKFQILGSNYLAAGYSTPENFVLAMSESEKNQLDAFVNFIKSNRRLLKSIRDKDWLTFARTYNGPSQKGYDKKMEKNYENFK</sequence>
<dbReference type="InterPro" id="IPR024408">
    <property type="entry name" value="Muramidase"/>
</dbReference>
<dbReference type="Pfam" id="PF11860">
    <property type="entry name" value="Muramidase"/>
    <property type="match status" value="1"/>
</dbReference>
<dbReference type="RefSeq" id="WP_008912458.1">
    <property type="nucleotide sequence ID" value="NZ_KB233223.1"/>
</dbReference>
<accession>K8WHZ3</accession>
<evidence type="ECO:0000313" key="3">
    <source>
        <dbReference type="Proteomes" id="UP000009336"/>
    </source>
</evidence>
<dbReference type="Proteomes" id="UP000009336">
    <property type="component" value="Unassembled WGS sequence"/>
</dbReference>
<organism evidence="2 3">
    <name type="scientific">Providencia burhodogranariea DSM 19968</name>
    <dbReference type="NCBI Taxonomy" id="1141662"/>
    <lineage>
        <taxon>Bacteria</taxon>
        <taxon>Pseudomonadati</taxon>
        <taxon>Pseudomonadota</taxon>
        <taxon>Gammaproteobacteria</taxon>
        <taxon>Enterobacterales</taxon>
        <taxon>Morganellaceae</taxon>
        <taxon>Providencia</taxon>
    </lineage>
</organism>
<name>K8WHZ3_9GAMM</name>